<proteinExistence type="predicted"/>
<comment type="caution">
    <text evidence="2">The sequence shown here is derived from an EMBL/GenBank/DDBJ whole genome shotgun (WGS) entry which is preliminary data.</text>
</comment>
<reference evidence="2 3" key="1">
    <citation type="submission" date="2023-10" db="EMBL/GenBank/DDBJ databases">
        <title>Draft genome sequence of Xylaria bambusicola isolate GMP-LS, the root and basal stem rot pathogen of sugarcane in Indonesia.</title>
        <authorList>
            <person name="Selvaraj P."/>
            <person name="Muralishankar V."/>
            <person name="Muruganantham S."/>
            <person name="Sp S."/>
            <person name="Haryani S."/>
            <person name="Lau K.J.X."/>
            <person name="Naqvi N.I."/>
        </authorList>
    </citation>
    <scope>NUCLEOTIDE SEQUENCE [LARGE SCALE GENOMIC DNA]</scope>
    <source>
        <strain evidence="2">GMP-LS</strain>
    </source>
</reference>
<evidence type="ECO:0000256" key="1">
    <source>
        <dbReference type="SAM" id="Phobius"/>
    </source>
</evidence>
<keyword evidence="3" id="KW-1185">Reference proteome</keyword>
<dbReference type="AlphaFoldDB" id="A0AAN7UN21"/>
<sequence>MERETSSYVQGVRSLFDDDTKTGIAPGGWGLLAIALALVATKQGRTKFSANPVHRMAEEGYYFVGK</sequence>
<protein>
    <submittedName>
        <fullName evidence="2">Uncharacterized protein</fullName>
    </submittedName>
</protein>
<keyword evidence="1" id="KW-1133">Transmembrane helix</keyword>
<dbReference type="Proteomes" id="UP001305414">
    <property type="component" value="Unassembled WGS sequence"/>
</dbReference>
<dbReference type="EMBL" id="JAWHQM010000015">
    <property type="protein sequence ID" value="KAK5630294.1"/>
    <property type="molecule type" value="Genomic_DNA"/>
</dbReference>
<organism evidence="2 3">
    <name type="scientific">Xylaria bambusicola</name>
    <dbReference type="NCBI Taxonomy" id="326684"/>
    <lineage>
        <taxon>Eukaryota</taxon>
        <taxon>Fungi</taxon>
        <taxon>Dikarya</taxon>
        <taxon>Ascomycota</taxon>
        <taxon>Pezizomycotina</taxon>
        <taxon>Sordariomycetes</taxon>
        <taxon>Xylariomycetidae</taxon>
        <taxon>Xylariales</taxon>
        <taxon>Xylariaceae</taxon>
        <taxon>Xylaria</taxon>
    </lineage>
</organism>
<keyword evidence="1" id="KW-0472">Membrane</keyword>
<evidence type="ECO:0000313" key="3">
    <source>
        <dbReference type="Proteomes" id="UP001305414"/>
    </source>
</evidence>
<accession>A0AAN7UN21</accession>
<keyword evidence="1" id="KW-0812">Transmembrane</keyword>
<feature type="transmembrane region" description="Helical" evidence="1">
    <location>
        <begin position="23"/>
        <end position="41"/>
    </location>
</feature>
<evidence type="ECO:0000313" key="2">
    <source>
        <dbReference type="EMBL" id="KAK5630294.1"/>
    </source>
</evidence>
<gene>
    <name evidence="2" type="ORF">RRF57_006009</name>
</gene>
<name>A0AAN7UN21_9PEZI</name>